<dbReference type="AlphaFoldDB" id="A0A381VKU7"/>
<reference evidence="1" key="1">
    <citation type="submission" date="2018-05" db="EMBL/GenBank/DDBJ databases">
        <authorList>
            <person name="Lanie J.A."/>
            <person name="Ng W.-L."/>
            <person name="Kazmierczak K.M."/>
            <person name="Andrzejewski T.M."/>
            <person name="Davidsen T.M."/>
            <person name="Wayne K.J."/>
            <person name="Tettelin H."/>
            <person name="Glass J.I."/>
            <person name="Rusch D."/>
            <person name="Podicherti R."/>
            <person name="Tsui H.-C.T."/>
            <person name="Winkler M.E."/>
        </authorList>
    </citation>
    <scope>NUCLEOTIDE SEQUENCE</scope>
</reference>
<dbReference type="EMBL" id="UINC01009107">
    <property type="protein sequence ID" value="SVA40910.1"/>
    <property type="molecule type" value="Genomic_DNA"/>
</dbReference>
<name>A0A381VKU7_9ZZZZ</name>
<protein>
    <submittedName>
        <fullName evidence="1">Uncharacterized protein</fullName>
    </submittedName>
</protein>
<gene>
    <name evidence="1" type="ORF">METZ01_LOCUS93764</name>
</gene>
<organism evidence="1">
    <name type="scientific">marine metagenome</name>
    <dbReference type="NCBI Taxonomy" id="408172"/>
    <lineage>
        <taxon>unclassified sequences</taxon>
        <taxon>metagenomes</taxon>
        <taxon>ecological metagenomes</taxon>
    </lineage>
</organism>
<proteinExistence type="predicted"/>
<feature type="non-terminal residue" evidence="1">
    <location>
        <position position="22"/>
    </location>
</feature>
<accession>A0A381VKU7</accession>
<evidence type="ECO:0000313" key="1">
    <source>
        <dbReference type="EMBL" id="SVA40910.1"/>
    </source>
</evidence>
<sequence length="22" mass="2487">MKIAIVHDWLTGMRGGEKCLEV</sequence>